<name>A0A1F6TVM2_9PROT</name>
<feature type="domain" description="Methyltransferase type 11" evidence="1">
    <location>
        <begin position="51"/>
        <end position="146"/>
    </location>
</feature>
<dbReference type="PANTHER" id="PTHR43591:SF24">
    <property type="entry name" value="2-METHOXY-6-POLYPRENYL-1,4-BENZOQUINOL METHYLASE, MITOCHONDRIAL"/>
    <property type="match status" value="1"/>
</dbReference>
<dbReference type="CDD" id="cd02440">
    <property type="entry name" value="AdoMet_MTases"/>
    <property type="match status" value="1"/>
</dbReference>
<keyword evidence="2" id="KW-0808">Transferase</keyword>
<sequence>MNAPTPEIEALKAKLKATWSAGDFGQVARSYEARSEEFVAGLGIEEGERLLDVACGTGNVAIPAARLGARVTGVDIAPNLIEQARARAEAEGVTARFDEGDAERLPYEDGAFDTAVTMFGAMFAPRPELAAKELIRVCRAGGRIVMANWVPTGFIGQMFKATAARVPPPAGMPSPVLWGDEATVRGRIRDGIATLTLTHRNFIFEFPFPPTEVVEFWRQYYGPTQKAFAALDADGQTGLRQDLIELWSRHNRATDGTTRVESEYLEVTAIRA</sequence>
<keyword evidence="2" id="KW-0489">Methyltransferase</keyword>
<gene>
    <name evidence="2" type="ORF">A2151_00090</name>
</gene>
<dbReference type="GO" id="GO:0032259">
    <property type="term" value="P:methylation"/>
    <property type="evidence" value="ECO:0007669"/>
    <property type="project" value="UniProtKB-KW"/>
</dbReference>
<dbReference type="EMBL" id="MFSU01000008">
    <property type="protein sequence ID" value="OGI49089.1"/>
    <property type="molecule type" value="Genomic_DNA"/>
</dbReference>
<dbReference type="SUPFAM" id="SSF53335">
    <property type="entry name" value="S-adenosyl-L-methionine-dependent methyltransferases"/>
    <property type="match status" value="1"/>
</dbReference>
<dbReference type="AlphaFoldDB" id="A0A1F6TVM2"/>
<dbReference type="InterPro" id="IPR013216">
    <property type="entry name" value="Methyltransf_11"/>
</dbReference>
<evidence type="ECO:0000313" key="2">
    <source>
        <dbReference type="EMBL" id="OGI49089.1"/>
    </source>
</evidence>
<reference evidence="2 3" key="1">
    <citation type="journal article" date="2016" name="Nat. Commun.">
        <title>Thousands of microbial genomes shed light on interconnected biogeochemical processes in an aquifer system.</title>
        <authorList>
            <person name="Anantharaman K."/>
            <person name="Brown C.T."/>
            <person name="Hug L.A."/>
            <person name="Sharon I."/>
            <person name="Castelle C.J."/>
            <person name="Probst A.J."/>
            <person name="Thomas B.C."/>
            <person name="Singh A."/>
            <person name="Wilkins M.J."/>
            <person name="Karaoz U."/>
            <person name="Brodie E.L."/>
            <person name="Williams K.H."/>
            <person name="Hubbard S.S."/>
            <person name="Banfield J.F."/>
        </authorList>
    </citation>
    <scope>NUCLEOTIDE SEQUENCE [LARGE SCALE GENOMIC DNA]</scope>
</reference>
<protein>
    <submittedName>
        <fullName evidence="2">Ubiquinone biosynthesis methyltransferase UbiE</fullName>
    </submittedName>
</protein>
<dbReference type="Proteomes" id="UP000178885">
    <property type="component" value="Unassembled WGS sequence"/>
</dbReference>
<keyword evidence="2" id="KW-0830">Ubiquinone</keyword>
<comment type="caution">
    <text evidence="2">The sequence shown here is derived from an EMBL/GenBank/DDBJ whole genome shotgun (WGS) entry which is preliminary data.</text>
</comment>
<dbReference type="Pfam" id="PF08241">
    <property type="entry name" value="Methyltransf_11"/>
    <property type="match status" value="1"/>
</dbReference>
<evidence type="ECO:0000313" key="3">
    <source>
        <dbReference type="Proteomes" id="UP000178885"/>
    </source>
</evidence>
<organism evidence="2 3">
    <name type="scientific">Candidatus Muproteobacteria bacterium RBG_16_65_34</name>
    <dbReference type="NCBI Taxonomy" id="1817760"/>
    <lineage>
        <taxon>Bacteria</taxon>
        <taxon>Pseudomonadati</taxon>
        <taxon>Pseudomonadota</taxon>
        <taxon>Candidatus Muproteobacteria</taxon>
    </lineage>
</organism>
<accession>A0A1F6TVM2</accession>
<proteinExistence type="predicted"/>
<dbReference type="Gene3D" id="3.40.50.150">
    <property type="entry name" value="Vaccinia Virus protein VP39"/>
    <property type="match status" value="1"/>
</dbReference>
<dbReference type="PANTHER" id="PTHR43591">
    <property type="entry name" value="METHYLTRANSFERASE"/>
    <property type="match status" value="1"/>
</dbReference>
<evidence type="ECO:0000259" key="1">
    <source>
        <dbReference type="Pfam" id="PF08241"/>
    </source>
</evidence>
<dbReference type="STRING" id="1817760.A2151_00090"/>
<dbReference type="InterPro" id="IPR029063">
    <property type="entry name" value="SAM-dependent_MTases_sf"/>
</dbReference>
<dbReference type="GO" id="GO:0008757">
    <property type="term" value="F:S-adenosylmethionine-dependent methyltransferase activity"/>
    <property type="evidence" value="ECO:0007669"/>
    <property type="project" value="InterPro"/>
</dbReference>